<keyword evidence="4" id="KW-1185">Reference proteome</keyword>
<keyword evidence="1" id="KW-0472">Membrane</keyword>
<evidence type="ECO:0000313" key="4">
    <source>
        <dbReference type="Proteomes" id="UP001499910"/>
    </source>
</evidence>
<dbReference type="EMBL" id="BAABHW010000001">
    <property type="protein sequence ID" value="GAA5066585.1"/>
    <property type="molecule type" value="Genomic_DNA"/>
</dbReference>
<dbReference type="RefSeq" id="WP_259546818.1">
    <property type="nucleotide sequence ID" value="NZ_BAABHW010000001.1"/>
</dbReference>
<evidence type="ECO:0000256" key="2">
    <source>
        <dbReference type="SAM" id="SignalP"/>
    </source>
</evidence>
<comment type="caution">
    <text evidence="3">The sequence shown here is derived from an EMBL/GenBank/DDBJ whole genome shotgun (WGS) entry which is preliminary data.</text>
</comment>
<reference evidence="4" key="1">
    <citation type="journal article" date="2019" name="Int. J. Syst. Evol. Microbiol.">
        <title>The Global Catalogue of Microorganisms (GCM) 10K type strain sequencing project: providing services to taxonomists for standard genome sequencing and annotation.</title>
        <authorList>
            <consortium name="The Broad Institute Genomics Platform"/>
            <consortium name="The Broad Institute Genome Sequencing Center for Infectious Disease"/>
            <person name="Wu L."/>
            <person name="Ma J."/>
        </authorList>
    </citation>
    <scope>NUCLEOTIDE SEQUENCE [LARGE SCALE GENOMIC DNA]</scope>
    <source>
        <strain evidence="4">JCM 18015</strain>
    </source>
</reference>
<feature type="transmembrane region" description="Helical" evidence="1">
    <location>
        <begin position="38"/>
        <end position="56"/>
    </location>
</feature>
<feature type="chain" id="PRO_5047008229" evidence="2">
    <location>
        <begin position="18"/>
        <end position="65"/>
    </location>
</feature>
<dbReference type="Proteomes" id="UP001499910">
    <property type="component" value="Unassembled WGS sequence"/>
</dbReference>
<gene>
    <name evidence="3" type="ORF">GCM10023209_05370</name>
</gene>
<accession>A0ABP9KYF0</accession>
<evidence type="ECO:0000256" key="1">
    <source>
        <dbReference type="SAM" id="Phobius"/>
    </source>
</evidence>
<proteinExistence type="predicted"/>
<keyword evidence="2" id="KW-0732">Signal</keyword>
<keyword evidence="1" id="KW-0812">Transmembrane</keyword>
<feature type="signal peptide" evidence="2">
    <location>
        <begin position="1"/>
        <end position="17"/>
    </location>
</feature>
<organism evidence="3 4">
    <name type="scientific">[Roseibacterium] beibuensis</name>
    <dbReference type="NCBI Taxonomy" id="1193142"/>
    <lineage>
        <taxon>Bacteria</taxon>
        <taxon>Pseudomonadati</taxon>
        <taxon>Pseudomonadota</taxon>
        <taxon>Alphaproteobacteria</taxon>
        <taxon>Rhodobacterales</taxon>
        <taxon>Roseobacteraceae</taxon>
        <taxon>Roseicyclus</taxon>
    </lineage>
</organism>
<name>A0ABP9KYF0_9RHOB</name>
<evidence type="ECO:0000313" key="3">
    <source>
        <dbReference type="EMBL" id="GAA5066585.1"/>
    </source>
</evidence>
<sequence>MKQSFAIFLMSTGAAMAHPGHGAQTEAHWLSEPDHLIALTALAVLVVLPVLGWIAGRKSGGNRNG</sequence>
<keyword evidence="1" id="KW-1133">Transmembrane helix</keyword>
<protein>
    <submittedName>
        <fullName evidence="3">Uncharacterized protein</fullName>
    </submittedName>
</protein>